<dbReference type="AlphaFoldDB" id="A0A2J8A8Q9"/>
<organism evidence="8 9">
    <name type="scientific">Tetrabaena socialis</name>
    <dbReference type="NCBI Taxonomy" id="47790"/>
    <lineage>
        <taxon>Eukaryota</taxon>
        <taxon>Viridiplantae</taxon>
        <taxon>Chlorophyta</taxon>
        <taxon>core chlorophytes</taxon>
        <taxon>Chlorophyceae</taxon>
        <taxon>CS clade</taxon>
        <taxon>Chlamydomonadales</taxon>
        <taxon>Tetrabaenaceae</taxon>
        <taxon>Tetrabaena</taxon>
    </lineage>
</organism>
<dbReference type="GO" id="GO:0005524">
    <property type="term" value="F:ATP binding"/>
    <property type="evidence" value="ECO:0007669"/>
    <property type="project" value="UniProtKB-KW"/>
</dbReference>
<dbReference type="PANTHER" id="PTHR45997:SF1">
    <property type="entry name" value="DNA LIGASE 4"/>
    <property type="match status" value="1"/>
</dbReference>
<reference evidence="8 9" key="1">
    <citation type="journal article" date="2017" name="Mol. Biol. Evol.">
        <title>The 4-celled Tetrabaena socialis nuclear genome reveals the essential components for genetic control of cell number at the origin of multicellularity in the volvocine lineage.</title>
        <authorList>
            <person name="Featherston J."/>
            <person name="Arakaki Y."/>
            <person name="Hanschen E.R."/>
            <person name="Ferris P.J."/>
            <person name="Michod R.E."/>
            <person name="Olson B.J.S.C."/>
            <person name="Nozaki H."/>
            <person name="Durand P.M."/>
        </authorList>
    </citation>
    <scope>NUCLEOTIDE SEQUENCE [LARGE SCALE GENOMIC DNA]</scope>
    <source>
        <strain evidence="8 9">NIES-571</strain>
    </source>
</reference>
<evidence type="ECO:0000256" key="5">
    <source>
        <dbReference type="ARBA" id="ARBA00023242"/>
    </source>
</evidence>
<gene>
    <name evidence="8" type="ORF">TSOC_004541</name>
</gene>
<dbReference type="InterPro" id="IPR016059">
    <property type="entry name" value="DNA_ligase_ATP-dep_CS"/>
</dbReference>
<comment type="similarity">
    <text evidence="1">Belongs to the ATP-dependent DNA ligase family.</text>
</comment>
<dbReference type="Proteomes" id="UP000236333">
    <property type="component" value="Unassembled WGS sequence"/>
</dbReference>
<dbReference type="InterPro" id="IPR012310">
    <property type="entry name" value="DNA_ligase_ATP-dep_cent"/>
</dbReference>
<dbReference type="InterPro" id="IPR012308">
    <property type="entry name" value="DNA_ligase_ATP-dep_N"/>
</dbReference>
<dbReference type="GO" id="GO:0006310">
    <property type="term" value="P:DNA recombination"/>
    <property type="evidence" value="ECO:0007669"/>
    <property type="project" value="InterPro"/>
</dbReference>
<dbReference type="PROSITE" id="PS00697">
    <property type="entry name" value="DNA_LIGASE_A1"/>
    <property type="match status" value="1"/>
</dbReference>
<dbReference type="SUPFAM" id="SSF56091">
    <property type="entry name" value="DNA ligase/mRNA capping enzyme, catalytic domain"/>
    <property type="match status" value="1"/>
</dbReference>
<keyword evidence="3" id="KW-0547">Nucleotide-binding</keyword>
<dbReference type="Gene3D" id="3.30.470.30">
    <property type="entry name" value="DNA ligase/mRNA capping enzyme"/>
    <property type="match status" value="1"/>
</dbReference>
<dbReference type="Pfam" id="PF01068">
    <property type="entry name" value="DNA_ligase_A_M"/>
    <property type="match status" value="2"/>
</dbReference>
<sequence>MHPAPVHAADFLFNDLARLVERLAECDRQHDKKVRRLTKFLDTRIARRSGDDLFELFRLMLPRLDHERGFYGLKEKRLTQLLIGALDATKRKAAVAKDWPRIAHANHMKFPVVMQKVLFNEYCVPPPEDSLTLRKVNAGLDRLAAIAGEANSRADPADDRARLRALCSARASAQQREVLRGLLVQCTPAGAHLLTILFLKEELPFGLGAKAVLNAFHEDAFEAYASCSDMRLVLSELCQRGSTWKRTAVEPGLVVSPQLATQCRATEDAVRRMKGRSFVVETKFDGWRIQVHSTGRGPGSGLHYFSRRCKDHGVRSGFDVLDAALAHFLTPAPPAAAAAAAAEAAVTGGVGVAVAAAGAGGAVAAAVAGSAAVAARPTRVVLDGEMYVWNKRRKCAEPFGLLENAIGAASKDWDPQSIIRPRERDTRNGEEQYAPPAARDLEVVYVAFDILFLNDTSVVHLPLRERHRLLQGVFRPAGGEGSLPGGVPLGGKGAVTFRAEALVPGRTLFAPVRTSRLQPPLPSAPCPATAFPTAPTASQ</sequence>
<evidence type="ECO:0000256" key="3">
    <source>
        <dbReference type="ARBA" id="ARBA00022741"/>
    </source>
</evidence>
<feature type="domain" description="ATP-dependent DNA ligase family profile" evidence="7">
    <location>
        <begin position="436"/>
        <end position="480"/>
    </location>
</feature>
<protein>
    <submittedName>
        <fullName evidence="8">DNA ligase 4</fullName>
    </submittedName>
</protein>
<feature type="region of interest" description="Disordered" evidence="6">
    <location>
        <begin position="517"/>
        <end position="539"/>
    </location>
</feature>
<dbReference type="PROSITE" id="PS50160">
    <property type="entry name" value="DNA_LIGASE_A3"/>
    <property type="match status" value="1"/>
</dbReference>
<dbReference type="Pfam" id="PF04675">
    <property type="entry name" value="DNA_ligase_A_N"/>
    <property type="match status" value="1"/>
</dbReference>
<evidence type="ECO:0000313" key="9">
    <source>
        <dbReference type="Proteomes" id="UP000236333"/>
    </source>
</evidence>
<evidence type="ECO:0000256" key="1">
    <source>
        <dbReference type="ARBA" id="ARBA00007572"/>
    </source>
</evidence>
<evidence type="ECO:0000259" key="7">
    <source>
        <dbReference type="PROSITE" id="PS50160"/>
    </source>
</evidence>
<accession>A0A2J8A8Q9</accession>
<feature type="compositionally biased region" description="Low complexity" evidence="6">
    <location>
        <begin position="526"/>
        <end position="539"/>
    </location>
</feature>
<dbReference type="GO" id="GO:0006297">
    <property type="term" value="P:nucleotide-excision repair, DNA gap filling"/>
    <property type="evidence" value="ECO:0007669"/>
    <property type="project" value="TreeGrafter"/>
</dbReference>
<dbReference type="InterPro" id="IPR029710">
    <property type="entry name" value="LIG4"/>
</dbReference>
<proteinExistence type="inferred from homology"/>
<dbReference type="EMBL" id="PGGS01000112">
    <property type="protein sequence ID" value="PNH08890.1"/>
    <property type="molecule type" value="Genomic_DNA"/>
</dbReference>
<dbReference type="OrthoDB" id="151490at2759"/>
<keyword evidence="2 8" id="KW-0436">Ligase</keyword>
<dbReference type="GO" id="GO:0003677">
    <property type="term" value="F:DNA binding"/>
    <property type="evidence" value="ECO:0007669"/>
    <property type="project" value="InterPro"/>
</dbReference>
<dbReference type="GO" id="GO:0003910">
    <property type="term" value="F:DNA ligase (ATP) activity"/>
    <property type="evidence" value="ECO:0007669"/>
    <property type="project" value="InterPro"/>
</dbReference>
<name>A0A2J8A8Q9_9CHLO</name>
<dbReference type="InterPro" id="IPR036599">
    <property type="entry name" value="DNA_ligase_N_sf"/>
</dbReference>
<evidence type="ECO:0000313" key="8">
    <source>
        <dbReference type="EMBL" id="PNH08890.1"/>
    </source>
</evidence>
<evidence type="ECO:0000256" key="2">
    <source>
        <dbReference type="ARBA" id="ARBA00022598"/>
    </source>
</evidence>
<keyword evidence="5" id="KW-0539">Nucleus</keyword>
<keyword evidence="9" id="KW-1185">Reference proteome</keyword>
<comment type="caution">
    <text evidence="8">The sequence shown here is derived from an EMBL/GenBank/DDBJ whole genome shotgun (WGS) entry which is preliminary data.</text>
</comment>
<evidence type="ECO:0000256" key="6">
    <source>
        <dbReference type="SAM" id="MobiDB-lite"/>
    </source>
</evidence>
<dbReference type="GO" id="GO:0032807">
    <property type="term" value="C:DNA ligase IV complex"/>
    <property type="evidence" value="ECO:0007669"/>
    <property type="project" value="TreeGrafter"/>
</dbReference>
<dbReference type="PANTHER" id="PTHR45997">
    <property type="entry name" value="DNA LIGASE 4"/>
    <property type="match status" value="1"/>
</dbReference>
<evidence type="ECO:0000256" key="4">
    <source>
        <dbReference type="ARBA" id="ARBA00022840"/>
    </source>
</evidence>
<keyword evidence="4" id="KW-0067">ATP-binding</keyword>
<dbReference type="Gene3D" id="1.10.3260.10">
    <property type="entry name" value="DNA ligase, ATP-dependent, N-terminal domain"/>
    <property type="match status" value="1"/>
</dbReference>
<dbReference type="GO" id="GO:0006303">
    <property type="term" value="P:double-strand break repair via nonhomologous end joining"/>
    <property type="evidence" value="ECO:0007669"/>
    <property type="project" value="TreeGrafter"/>
</dbReference>